<dbReference type="Pfam" id="PF13649">
    <property type="entry name" value="Methyltransf_25"/>
    <property type="match status" value="1"/>
</dbReference>
<evidence type="ECO:0000259" key="3">
    <source>
        <dbReference type="Pfam" id="PF13649"/>
    </source>
</evidence>
<proteinExistence type="predicted"/>
<dbReference type="AlphaFoldDB" id="A0A402BKC8"/>
<gene>
    <name evidence="4" type="ORF">KDA_72890</name>
</gene>
<organism evidence="4 5">
    <name type="scientific">Dictyobacter alpinus</name>
    <dbReference type="NCBI Taxonomy" id="2014873"/>
    <lineage>
        <taxon>Bacteria</taxon>
        <taxon>Bacillati</taxon>
        <taxon>Chloroflexota</taxon>
        <taxon>Ktedonobacteria</taxon>
        <taxon>Ktedonobacterales</taxon>
        <taxon>Dictyobacteraceae</taxon>
        <taxon>Dictyobacter</taxon>
    </lineage>
</organism>
<dbReference type="PANTHER" id="PTHR44942">
    <property type="entry name" value="METHYLTRANSF_11 DOMAIN-CONTAINING PROTEIN"/>
    <property type="match status" value="1"/>
</dbReference>
<evidence type="ECO:0000313" key="4">
    <source>
        <dbReference type="EMBL" id="GCE31805.1"/>
    </source>
</evidence>
<dbReference type="OrthoDB" id="9797252at2"/>
<name>A0A402BKC8_9CHLR</name>
<dbReference type="InterPro" id="IPR029063">
    <property type="entry name" value="SAM-dependent_MTases_sf"/>
</dbReference>
<reference evidence="5" key="1">
    <citation type="submission" date="2018-12" db="EMBL/GenBank/DDBJ databases">
        <title>Tengunoibacter tsumagoiensis gen. nov., sp. nov., Dictyobacter kobayashii sp. nov., D. alpinus sp. nov., and D. joshuensis sp. nov. and description of Dictyobacteraceae fam. nov. within the order Ktedonobacterales isolated from Tengu-no-mugimeshi.</title>
        <authorList>
            <person name="Wang C.M."/>
            <person name="Zheng Y."/>
            <person name="Sakai Y."/>
            <person name="Toyoda A."/>
            <person name="Minakuchi Y."/>
            <person name="Abe K."/>
            <person name="Yokota A."/>
            <person name="Yabe S."/>
        </authorList>
    </citation>
    <scope>NUCLEOTIDE SEQUENCE [LARGE SCALE GENOMIC DNA]</scope>
    <source>
        <strain evidence="5">Uno16</strain>
    </source>
</reference>
<comment type="caution">
    <text evidence="4">The sequence shown here is derived from an EMBL/GenBank/DDBJ whole genome shotgun (WGS) entry which is preliminary data.</text>
</comment>
<keyword evidence="1" id="KW-0489">Methyltransferase</keyword>
<dbReference type="Proteomes" id="UP000287171">
    <property type="component" value="Unassembled WGS sequence"/>
</dbReference>
<keyword evidence="2" id="KW-0808">Transferase</keyword>
<evidence type="ECO:0000313" key="5">
    <source>
        <dbReference type="Proteomes" id="UP000287171"/>
    </source>
</evidence>
<dbReference type="PANTHER" id="PTHR44942:SF4">
    <property type="entry name" value="METHYLTRANSFERASE TYPE 11 DOMAIN-CONTAINING PROTEIN"/>
    <property type="match status" value="1"/>
</dbReference>
<dbReference type="RefSeq" id="WP_126631735.1">
    <property type="nucleotide sequence ID" value="NZ_BIFT01000002.1"/>
</dbReference>
<dbReference type="SUPFAM" id="SSF53335">
    <property type="entry name" value="S-adenosyl-L-methionine-dependent methyltransferases"/>
    <property type="match status" value="1"/>
</dbReference>
<keyword evidence="5" id="KW-1185">Reference proteome</keyword>
<accession>A0A402BKC8</accession>
<sequence length="265" mass="30046">MEPKPSHLGLKYAEQFQDRSIVDVYHHRAPYADTLIETLINLVIDEPRVVLDVGCGTGDLARRLVHGVERVDAVDFSPAMLEKGRSLPNGDHPGLRWLYGRVEEIALQPAYALITAGESLHWMEWDIVCPLFERLLTPNGYLVIAGRGFEKNPWDTELFALINEFSTNKEFKRYNLIDELERRELFEAQGSFVSAPVSYIQDIEAYLKSYHSRNGLSRERMGDVAADRFDEGVREIIGPYTQDGFLTLSIVSSMVWGQPGPGFVK</sequence>
<dbReference type="Gene3D" id="3.40.50.150">
    <property type="entry name" value="Vaccinia Virus protein VP39"/>
    <property type="match status" value="1"/>
</dbReference>
<dbReference type="InterPro" id="IPR051052">
    <property type="entry name" value="Diverse_substrate_MTase"/>
</dbReference>
<dbReference type="EMBL" id="BIFT01000002">
    <property type="protein sequence ID" value="GCE31805.1"/>
    <property type="molecule type" value="Genomic_DNA"/>
</dbReference>
<feature type="domain" description="Methyltransferase" evidence="3">
    <location>
        <begin position="50"/>
        <end position="140"/>
    </location>
</feature>
<dbReference type="CDD" id="cd02440">
    <property type="entry name" value="AdoMet_MTases"/>
    <property type="match status" value="1"/>
</dbReference>
<dbReference type="GO" id="GO:0032259">
    <property type="term" value="P:methylation"/>
    <property type="evidence" value="ECO:0007669"/>
    <property type="project" value="UniProtKB-KW"/>
</dbReference>
<dbReference type="InterPro" id="IPR041698">
    <property type="entry name" value="Methyltransf_25"/>
</dbReference>
<protein>
    <recommendedName>
        <fullName evidence="3">Methyltransferase domain-containing protein</fullName>
    </recommendedName>
</protein>
<evidence type="ECO:0000256" key="2">
    <source>
        <dbReference type="ARBA" id="ARBA00022679"/>
    </source>
</evidence>
<evidence type="ECO:0000256" key="1">
    <source>
        <dbReference type="ARBA" id="ARBA00022603"/>
    </source>
</evidence>
<dbReference type="GO" id="GO:0008168">
    <property type="term" value="F:methyltransferase activity"/>
    <property type="evidence" value="ECO:0007669"/>
    <property type="project" value="UniProtKB-KW"/>
</dbReference>